<organism evidence="3 4">
    <name type="scientific">Micromonospora sagamiensis</name>
    <dbReference type="NCBI Taxonomy" id="47875"/>
    <lineage>
        <taxon>Bacteria</taxon>
        <taxon>Bacillati</taxon>
        <taxon>Actinomycetota</taxon>
        <taxon>Actinomycetes</taxon>
        <taxon>Micromonosporales</taxon>
        <taxon>Micromonosporaceae</taxon>
        <taxon>Micromonospora</taxon>
    </lineage>
</organism>
<feature type="region of interest" description="Disordered" evidence="1">
    <location>
        <begin position="1"/>
        <end position="36"/>
    </location>
</feature>
<feature type="compositionally biased region" description="Basic and acidic residues" evidence="1">
    <location>
        <begin position="1"/>
        <end position="13"/>
    </location>
</feature>
<keyword evidence="2" id="KW-1133">Transmembrane helix</keyword>
<evidence type="ECO:0000313" key="3">
    <source>
        <dbReference type="EMBL" id="TWJ31618.1"/>
    </source>
</evidence>
<reference evidence="3 4" key="1">
    <citation type="submission" date="2019-07" db="EMBL/GenBank/DDBJ databases">
        <title>R&amp;d 2014.</title>
        <authorList>
            <person name="Klenk H.-P."/>
        </authorList>
    </citation>
    <scope>NUCLEOTIDE SEQUENCE [LARGE SCALE GENOMIC DNA]</scope>
    <source>
        <strain evidence="3 4">DSM 43912</strain>
    </source>
</reference>
<feature type="transmembrane region" description="Helical" evidence="2">
    <location>
        <begin position="45"/>
        <end position="66"/>
    </location>
</feature>
<keyword evidence="4" id="KW-1185">Reference proteome</keyword>
<evidence type="ECO:0000256" key="1">
    <source>
        <dbReference type="SAM" id="MobiDB-lite"/>
    </source>
</evidence>
<protein>
    <submittedName>
        <fullName evidence="3">Uncharacterized protein</fullName>
    </submittedName>
</protein>
<keyword evidence="2" id="KW-0812">Transmembrane</keyword>
<comment type="caution">
    <text evidence="3">The sequence shown here is derived from an EMBL/GenBank/DDBJ whole genome shotgun (WGS) entry which is preliminary data.</text>
</comment>
<sequence>MTVDRDTTAESQRDVAPVPAEVSTADDPRRTGGAAATSTVSTATVVAYAVAGAAVLGWFLFGWLVLRQGFVDSVGESAGAAFALLLIVSIVGTVRRGRRRPPAG</sequence>
<feature type="transmembrane region" description="Helical" evidence="2">
    <location>
        <begin position="78"/>
        <end position="94"/>
    </location>
</feature>
<dbReference type="EMBL" id="VLLP01000001">
    <property type="protein sequence ID" value="TWJ31618.1"/>
    <property type="molecule type" value="Genomic_DNA"/>
</dbReference>
<evidence type="ECO:0000256" key="2">
    <source>
        <dbReference type="SAM" id="Phobius"/>
    </source>
</evidence>
<evidence type="ECO:0000313" key="4">
    <source>
        <dbReference type="Proteomes" id="UP000319728"/>
    </source>
</evidence>
<dbReference type="AlphaFoldDB" id="A0A562WMZ3"/>
<dbReference type="RefSeq" id="WP_332838443.1">
    <property type="nucleotide sequence ID" value="NZ_AP023438.1"/>
</dbReference>
<name>A0A562WMZ3_9ACTN</name>
<dbReference type="Proteomes" id="UP000319728">
    <property type="component" value="Unassembled WGS sequence"/>
</dbReference>
<keyword evidence="2" id="KW-0472">Membrane</keyword>
<proteinExistence type="predicted"/>
<gene>
    <name evidence="3" type="ORF">JD81_05177</name>
</gene>
<accession>A0A562WMZ3</accession>